<accession>A0ABV0PFI4</accession>
<organism evidence="2 3">
    <name type="scientific">Goodea atripinnis</name>
    <dbReference type="NCBI Taxonomy" id="208336"/>
    <lineage>
        <taxon>Eukaryota</taxon>
        <taxon>Metazoa</taxon>
        <taxon>Chordata</taxon>
        <taxon>Craniata</taxon>
        <taxon>Vertebrata</taxon>
        <taxon>Euteleostomi</taxon>
        <taxon>Actinopterygii</taxon>
        <taxon>Neopterygii</taxon>
        <taxon>Teleostei</taxon>
        <taxon>Neoteleostei</taxon>
        <taxon>Acanthomorphata</taxon>
        <taxon>Ovalentaria</taxon>
        <taxon>Atherinomorphae</taxon>
        <taxon>Cyprinodontiformes</taxon>
        <taxon>Goodeidae</taxon>
        <taxon>Goodea</taxon>
    </lineage>
</organism>
<keyword evidence="1" id="KW-0472">Membrane</keyword>
<evidence type="ECO:0000313" key="3">
    <source>
        <dbReference type="Proteomes" id="UP001476798"/>
    </source>
</evidence>
<evidence type="ECO:0000313" key="2">
    <source>
        <dbReference type="EMBL" id="MEQ2182236.1"/>
    </source>
</evidence>
<keyword evidence="1" id="KW-1133">Transmembrane helix</keyword>
<evidence type="ECO:0000256" key="1">
    <source>
        <dbReference type="SAM" id="Phobius"/>
    </source>
</evidence>
<feature type="transmembrane region" description="Helical" evidence="1">
    <location>
        <begin position="36"/>
        <end position="56"/>
    </location>
</feature>
<feature type="transmembrane region" description="Helical" evidence="1">
    <location>
        <begin position="12"/>
        <end position="30"/>
    </location>
</feature>
<gene>
    <name evidence="2" type="ORF">GOODEAATRI_020215</name>
</gene>
<comment type="caution">
    <text evidence="2">The sequence shown here is derived from an EMBL/GenBank/DDBJ whole genome shotgun (WGS) entry which is preliminary data.</text>
</comment>
<keyword evidence="3" id="KW-1185">Reference proteome</keyword>
<keyword evidence="1" id="KW-0812">Transmembrane</keyword>
<reference evidence="2 3" key="1">
    <citation type="submission" date="2021-06" db="EMBL/GenBank/DDBJ databases">
        <authorList>
            <person name="Palmer J.M."/>
        </authorList>
    </citation>
    <scope>NUCLEOTIDE SEQUENCE [LARGE SCALE GENOMIC DNA]</scope>
    <source>
        <strain evidence="2 3">GA_2019</strain>
        <tissue evidence="2">Muscle</tissue>
    </source>
</reference>
<proteinExistence type="predicted"/>
<name>A0ABV0PFI4_9TELE</name>
<dbReference type="EMBL" id="JAHRIO010071832">
    <property type="protein sequence ID" value="MEQ2182236.1"/>
    <property type="molecule type" value="Genomic_DNA"/>
</dbReference>
<evidence type="ECO:0008006" key="4">
    <source>
        <dbReference type="Google" id="ProtNLM"/>
    </source>
</evidence>
<protein>
    <recommendedName>
        <fullName evidence="4">Secreted protein</fullName>
    </recommendedName>
</protein>
<sequence length="84" mass="9786">MFHGTWHLPDMCSSVMMHTVLLFSLLSVSWRQKTNAFWWTSVVSVTGCQWIASNLFTYSQFQAKFFPLWCPQYPSNRLGRSSTS</sequence>
<dbReference type="Proteomes" id="UP001476798">
    <property type="component" value="Unassembled WGS sequence"/>
</dbReference>